<dbReference type="PROSITE" id="PS00307">
    <property type="entry name" value="LECTIN_LEGUME_BETA"/>
    <property type="match status" value="1"/>
</dbReference>
<keyword evidence="5" id="KW-1185">Reference proteome</keyword>
<keyword evidence="2" id="KW-0430">Lectin</keyword>
<evidence type="ECO:0000256" key="1">
    <source>
        <dbReference type="ARBA" id="ARBA00007606"/>
    </source>
</evidence>
<dbReference type="InterPro" id="IPR019825">
    <property type="entry name" value="Lectin_legB_Mn/Ca_BS"/>
</dbReference>
<evidence type="ECO:0000256" key="2">
    <source>
        <dbReference type="ARBA" id="ARBA00022734"/>
    </source>
</evidence>
<proteinExistence type="inferred from homology"/>
<dbReference type="InterPro" id="IPR001220">
    <property type="entry name" value="Legume_lectin_dom"/>
</dbReference>
<sequence length="125" mass="13825">MTLNSTTSNQTTVDFKAVSNNVIAVEFDTYPNDNVGDPRYKHIGIDVNSIRRLSVTIFYPGSKAVALSHDVELTTVLPQWIRVGFSASTGLEKQRNTLLSWSFSSSLKNNAVEEDKEDMNIASVV</sequence>
<dbReference type="Gramene" id="rna-AYBTSS11_LOCUS29206">
    <property type="protein sequence ID" value="CAJ1977060.1"/>
    <property type="gene ID" value="gene-AYBTSS11_LOCUS29206"/>
</dbReference>
<dbReference type="GO" id="GO:0030246">
    <property type="term" value="F:carbohydrate binding"/>
    <property type="evidence" value="ECO:0007669"/>
    <property type="project" value="UniProtKB-KW"/>
</dbReference>
<name>A0AA87BBV3_9FABA</name>
<dbReference type="EMBL" id="OY731407">
    <property type="protein sequence ID" value="CAJ1977060.1"/>
    <property type="molecule type" value="Genomic_DNA"/>
</dbReference>
<gene>
    <name evidence="4" type="ORF">AYBTSS11_LOCUS29206</name>
</gene>
<dbReference type="Pfam" id="PF00139">
    <property type="entry name" value="Lectin_legB"/>
    <property type="match status" value="1"/>
</dbReference>
<dbReference type="PANTHER" id="PTHR32401:SF47">
    <property type="entry name" value="LEGUME LECTIN DOMAIN-CONTAINING PROTEIN"/>
    <property type="match status" value="1"/>
</dbReference>
<reference evidence="4" key="1">
    <citation type="submission" date="2023-10" db="EMBL/GenBank/DDBJ databases">
        <authorList>
            <person name="Domelevo Entfellner J.-B."/>
        </authorList>
    </citation>
    <scope>NUCLEOTIDE SEQUENCE</scope>
</reference>
<dbReference type="Gene3D" id="2.60.120.200">
    <property type="match status" value="2"/>
</dbReference>
<evidence type="ECO:0000313" key="4">
    <source>
        <dbReference type="EMBL" id="CAJ1977060.1"/>
    </source>
</evidence>
<organism evidence="4 5">
    <name type="scientific">Sphenostylis stenocarpa</name>
    <dbReference type="NCBI Taxonomy" id="92480"/>
    <lineage>
        <taxon>Eukaryota</taxon>
        <taxon>Viridiplantae</taxon>
        <taxon>Streptophyta</taxon>
        <taxon>Embryophyta</taxon>
        <taxon>Tracheophyta</taxon>
        <taxon>Spermatophyta</taxon>
        <taxon>Magnoliopsida</taxon>
        <taxon>eudicotyledons</taxon>
        <taxon>Gunneridae</taxon>
        <taxon>Pentapetalae</taxon>
        <taxon>rosids</taxon>
        <taxon>fabids</taxon>
        <taxon>Fabales</taxon>
        <taxon>Fabaceae</taxon>
        <taxon>Papilionoideae</taxon>
        <taxon>50 kb inversion clade</taxon>
        <taxon>NPAAA clade</taxon>
        <taxon>indigoferoid/millettioid clade</taxon>
        <taxon>Phaseoleae</taxon>
        <taxon>Sphenostylis</taxon>
    </lineage>
</organism>
<dbReference type="Proteomes" id="UP001189624">
    <property type="component" value="Chromosome 10"/>
</dbReference>
<dbReference type="SUPFAM" id="SSF49899">
    <property type="entry name" value="Concanavalin A-like lectins/glucanases"/>
    <property type="match status" value="1"/>
</dbReference>
<dbReference type="PANTHER" id="PTHR32401">
    <property type="entry name" value="CONCANAVALIN A-LIKE LECTIN FAMILY PROTEIN"/>
    <property type="match status" value="1"/>
</dbReference>
<dbReference type="AlphaFoldDB" id="A0AA87BBV3"/>
<dbReference type="InterPro" id="IPR050258">
    <property type="entry name" value="Leguminous_Lectin"/>
</dbReference>
<feature type="domain" description="Legume lectin" evidence="3">
    <location>
        <begin position="51"/>
        <end position="116"/>
    </location>
</feature>
<evidence type="ECO:0000259" key="3">
    <source>
        <dbReference type="Pfam" id="PF00139"/>
    </source>
</evidence>
<dbReference type="InterPro" id="IPR013320">
    <property type="entry name" value="ConA-like_dom_sf"/>
</dbReference>
<accession>A0AA87BBV3</accession>
<protein>
    <recommendedName>
        <fullName evidence="3">Legume lectin domain-containing protein</fullName>
    </recommendedName>
</protein>
<comment type="similarity">
    <text evidence="1">Belongs to the leguminous lectin family.</text>
</comment>
<evidence type="ECO:0000313" key="5">
    <source>
        <dbReference type="Proteomes" id="UP001189624"/>
    </source>
</evidence>